<reference evidence="1" key="1">
    <citation type="journal article" date="2014" name="Nat. Commun.">
        <title>The tobacco genome sequence and its comparison with those of tomato and potato.</title>
        <authorList>
            <person name="Sierro N."/>
            <person name="Battey J.N."/>
            <person name="Ouadi S."/>
            <person name="Bakaher N."/>
            <person name="Bovet L."/>
            <person name="Willig A."/>
            <person name="Goepfert S."/>
            <person name="Peitsch M.C."/>
            <person name="Ivanov N.V."/>
        </authorList>
    </citation>
    <scope>NUCLEOTIDE SEQUENCE [LARGE SCALE GENOMIC DNA]</scope>
</reference>
<gene>
    <name evidence="2" type="primary">LOC107829546</name>
</gene>
<accession>A0AC58ST79</accession>
<dbReference type="Proteomes" id="UP000790787">
    <property type="component" value="Chromosome 16"/>
</dbReference>
<evidence type="ECO:0000313" key="1">
    <source>
        <dbReference type="Proteomes" id="UP000790787"/>
    </source>
</evidence>
<dbReference type="RefSeq" id="XP_075088182.1">
    <property type="nucleotide sequence ID" value="XM_075232081.1"/>
</dbReference>
<sequence>MASRRSSKNGCSNLRDSMSRNGVSGVEETLDDYISQLPDALLVQILSLLPTKDAVTSCLLSKRWRYLCQWLNYAVENKVEDVVLYSLHEGVSYELPLSIYSCSSMITLELSSWVFDKGLVITWNSLKSLKLDLIGLDDDDIVKLLSDLGYLKCRLVNVSSLVTANLTFSISCITDDWEEDDIEEESCRDHHHVFRNLVLDIFQKLSYATELRIGSWIAEVVFMLQLEGMILPELRCKCLTLKLLVTEYNLYGIASLLQTSPLLESLNIHIKNECKDPPCLLEQSYFAEVDNINLLSWIPNTVFPNLKNAKIVDCLSLCLKKWSKEGFFKLFELSKCLLKNAVALQKFVVLAKRRKCCICSQSCVSPHLSGLAKKLIDRPRSSTNFAIIYQEFA</sequence>
<keyword evidence="1" id="KW-1185">Reference proteome</keyword>
<proteinExistence type="predicted"/>
<evidence type="ECO:0000313" key="2">
    <source>
        <dbReference type="RefSeq" id="XP_075088182.1"/>
    </source>
</evidence>
<protein>
    <submittedName>
        <fullName evidence="2">F-box/LRR-repeat protein At3g03360-like</fullName>
    </submittedName>
</protein>
<organism evidence="1 2">
    <name type="scientific">Nicotiana tabacum</name>
    <name type="common">Common tobacco</name>
    <dbReference type="NCBI Taxonomy" id="4097"/>
    <lineage>
        <taxon>Eukaryota</taxon>
        <taxon>Viridiplantae</taxon>
        <taxon>Streptophyta</taxon>
        <taxon>Embryophyta</taxon>
        <taxon>Tracheophyta</taxon>
        <taxon>Spermatophyta</taxon>
        <taxon>Magnoliopsida</taxon>
        <taxon>eudicotyledons</taxon>
        <taxon>Gunneridae</taxon>
        <taxon>Pentapetalae</taxon>
        <taxon>asterids</taxon>
        <taxon>lamiids</taxon>
        <taxon>Solanales</taxon>
        <taxon>Solanaceae</taxon>
        <taxon>Nicotianoideae</taxon>
        <taxon>Nicotianeae</taxon>
        <taxon>Nicotiana</taxon>
    </lineage>
</organism>
<reference evidence="2" key="2">
    <citation type="submission" date="2025-08" db="UniProtKB">
        <authorList>
            <consortium name="RefSeq"/>
        </authorList>
    </citation>
    <scope>IDENTIFICATION</scope>
    <source>
        <tissue evidence="2">Leaf</tissue>
    </source>
</reference>
<name>A0AC58ST79_TOBAC</name>